<dbReference type="EMBL" id="JAIVGD010000015">
    <property type="protein sequence ID" value="KAH0758092.1"/>
    <property type="molecule type" value="Genomic_DNA"/>
</dbReference>
<proteinExistence type="predicted"/>
<organism evidence="2 3">
    <name type="scientific">Solanum tuberosum</name>
    <name type="common">Potato</name>
    <dbReference type="NCBI Taxonomy" id="4113"/>
    <lineage>
        <taxon>Eukaryota</taxon>
        <taxon>Viridiplantae</taxon>
        <taxon>Streptophyta</taxon>
        <taxon>Embryophyta</taxon>
        <taxon>Tracheophyta</taxon>
        <taxon>Spermatophyta</taxon>
        <taxon>Magnoliopsida</taxon>
        <taxon>eudicotyledons</taxon>
        <taxon>Gunneridae</taxon>
        <taxon>Pentapetalae</taxon>
        <taxon>asterids</taxon>
        <taxon>lamiids</taxon>
        <taxon>Solanales</taxon>
        <taxon>Solanaceae</taxon>
        <taxon>Solanoideae</taxon>
        <taxon>Solaneae</taxon>
        <taxon>Solanum</taxon>
    </lineage>
</organism>
<dbReference type="Proteomes" id="UP000826656">
    <property type="component" value="Unassembled WGS sequence"/>
</dbReference>
<evidence type="ECO:0000313" key="3">
    <source>
        <dbReference type="Proteomes" id="UP000826656"/>
    </source>
</evidence>
<reference evidence="2 3" key="1">
    <citation type="journal article" date="2021" name="bioRxiv">
        <title>Chromosome-scale and haplotype-resolved genome assembly of a tetraploid potato cultivar.</title>
        <authorList>
            <person name="Sun H."/>
            <person name="Jiao W.-B."/>
            <person name="Krause K."/>
            <person name="Campoy J.A."/>
            <person name="Goel M."/>
            <person name="Folz-Donahue K."/>
            <person name="Kukat C."/>
            <person name="Huettel B."/>
            <person name="Schneeberger K."/>
        </authorList>
    </citation>
    <scope>NUCLEOTIDE SEQUENCE [LARGE SCALE GENOMIC DNA]</scope>
    <source>
        <strain evidence="2">SolTubOtavaFocal</strain>
        <tissue evidence="2">Leaves</tissue>
    </source>
</reference>
<sequence>MSDHHYYLPFPRSPPISPLCNYTIHTPKATKNNPQEILNTPMANPLIAYSDDEISSASTALPSAPISFDVHYQGGENHSTNTSLTSLPKDPSPTRPPSPLSAFASSDPFTPSPLPPSSKTPNPKSAIFPSMPPIETHIPTTTTTCPCKHIIVKQTSLRTPFTRSAGQEQLKEAMESSTKCRRVSKSPVQPFSCPVMLDSESEEVSASLYHLPLPPSQKLSKNMVKFLEIGKEKYFCTKPMLRGHSATSIINVVELVFDHISLGEILNIPTNGLAEYVWLNDEHCLLTSKYSQGRVSTRAMKGHRRHAACFCDMGIAHALENKKPIDWPSFMIKHMAGIGDPQPSSHQLSYGNLLTIVFKEFVVPLGEGNALTHAYMFTSSSLAECGLLAEPDQVPIASPRASGPVASLLRDLRTARD</sequence>
<feature type="compositionally biased region" description="Pro residues" evidence="1">
    <location>
        <begin position="90"/>
        <end position="99"/>
    </location>
</feature>
<feature type="compositionally biased region" description="Polar residues" evidence="1">
    <location>
        <begin position="76"/>
        <end position="85"/>
    </location>
</feature>
<evidence type="ECO:0000256" key="1">
    <source>
        <dbReference type="SAM" id="MobiDB-lite"/>
    </source>
</evidence>
<gene>
    <name evidence="2" type="ORF">KY290_021585</name>
</gene>
<comment type="caution">
    <text evidence="2">The sequence shown here is derived from an EMBL/GenBank/DDBJ whole genome shotgun (WGS) entry which is preliminary data.</text>
</comment>
<name>A0ABQ7V419_SOLTU</name>
<keyword evidence="3" id="KW-1185">Reference proteome</keyword>
<accession>A0ABQ7V419</accession>
<feature type="region of interest" description="Disordered" evidence="1">
    <location>
        <begin position="71"/>
        <end position="135"/>
    </location>
</feature>
<evidence type="ECO:0000313" key="2">
    <source>
        <dbReference type="EMBL" id="KAH0758092.1"/>
    </source>
</evidence>
<protein>
    <submittedName>
        <fullName evidence="2">Uncharacterized protein</fullName>
    </submittedName>
</protein>